<evidence type="ECO:0000313" key="1">
    <source>
        <dbReference type="EMBL" id="TDL22902.1"/>
    </source>
</evidence>
<dbReference type="EMBL" id="ML170172">
    <property type="protein sequence ID" value="TDL22902.1"/>
    <property type="molecule type" value="Genomic_DNA"/>
</dbReference>
<evidence type="ECO:0000313" key="2">
    <source>
        <dbReference type="Proteomes" id="UP000294933"/>
    </source>
</evidence>
<dbReference type="SUPFAM" id="SSF56112">
    <property type="entry name" value="Protein kinase-like (PK-like)"/>
    <property type="match status" value="1"/>
</dbReference>
<evidence type="ECO:0008006" key="3">
    <source>
        <dbReference type="Google" id="ProtNLM"/>
    </source>
</evidence>
<gene>
    <name evidence="1" type="ORF">BD410DRAFT_897784</name>
</gene>
<protein>
    <recommendedName>
        <fullName evidence="3">Aminoglycoside phosphotransferase domain-containing protein</fullName>
    </recommendedName>
</protein>
<name>A0A4Y7Q6Y3_9AGAM</name>
<keyword evidence="2" id="KW-1185">Reference proteome</keyword>
<reference evidence="1 2" key="1">
    <citation type="submission" date="2018-06" db="EMBL/GenBank/DDBJ databases">
        <title>A transcriptomic atlas of mushroom development highlights an independent origin of complex multicellularity.</title>
        <authorList>
            <consortium name="DOE Joint Genome Institute"/>
            <person name="Krizsan K."/>
            <person name="Almasi E."/>
            <person name="Merenyi Z."/>
            <person name="Sahu N."/>
            <person name="Viragh M."/>
            <person name="Koszo T."/>
            <person name="Mondo S."/>
            <person name="Kiss B."/>
            <person name="Balint B."/>
            <person name="Kues U."/>
            <person name="Barry K."/>
            <person name="Hegedus J.C."/>
            <person name="Henrissat B."/>
            <person name="Johnson J."/>
            <person name="Lipzen A."/>
            <person name="Ohm R."/>
            <person name="Nagy I."/>
            <person name="Pangilinan J."/>
            <person name="Yan J."/>
            <person name="Xiong Y."/>
            <person name="Grigoriev I.V."/>
            <person name="Hibbett D.S."/>
            <person name="Nagy L.G."/>
        </authorList>
    </citation>
    <scope>NUCLEOTIDE SEQUENCE [LARGE SCALE GENOMIC DNA]</scope>
    <source>
        <strain evidence="1 2">SZMC22713</strain>
    </source>
</reference>
<dbReference type="OrthoDB" id="3250044at2759"/>
<organism evidence="1 2">
    <name type="scientific">Rickenella mellea</name>
    <dbReference type="NCBI Taxonomy" id="50990"/>
    <lineage>
        <taxon>Eukaryota</taxon>
        <taxon>Fungi</taxon>
        <taxon>Dikarya</taxon>
        <taxon>Basidiomycota</taxon>
        <taxon>Agaricomycotina</taxon>
        <taxon>Agaricomycetes</taxon>
        <taxon>Hymenochaetales</taxon>
        <taxon>Rickenellaceae</taxon>
        <taxon>Rickenella</taxon>
    </lineage>
</organism>
<dbReference type="VEuPathDB" id="FungiDB:BD410DRAFT_897784"/>
<accession>A0A4Y7Q6Y3</accession>
<proteinExistence type="predicted"/>
<sequence length="167" mass="18243">MGEAHTQSAVADMVNNAVDGATVLVPKVFLAFENGGFGYIVMEYIDGSDSTETESDIIKVAAAVQQLIGLHIPATNPPGPVGGGRITHRFFVQWRSAVVYGTVALLQEHINKVKYPASSNLRAMQRAAGYLVPFGRNDIYLHVPFDSSRPVNYDFFPYEMTGQFLMG</sequence>
<dbReference type="STRING" id="50990.A0A4Y7Q6Y3"/>
<dbReference type="InterPro" id="IPR011009">
    <property type="entry name" value="Kinase-like_dom_sf"/>
</dbReference>
<dbReference type="AlphaFoldDB" id="A0A4Y7Q6Y3"/>
<dbReference type="Proteomes" id="UP000294933">
    <property type="component" value="Unassembled WGS sequence"/>
</dbReference>